<dbReference type="AlphaFoldDB" id="A0A1V9ZI33"/>
<dbReference type="PROSITE" id="PS50297">
    <property type="entry name" value="ANK_REP_REGION"/>
    <property type="match status" value="1"/>
</dbReference>
<feature type="repeat" description="ANK" evidence="8">
    <location>
        <begin position="118"/>
        <end position="139"/>
    </location>
</feature>
<keyword evidence="2" id="KW-0479">Metal-binding</keyword>
<evidence type="ECO:0000313" key="10">
    <source>
        <dbReference type="EMBL" id="OQR97655.1"/>
    </source>
</evidence>
<dbReference type="PANTHER" id="PTHR24198:SF191">
    <property type="entry name" value="RABANKYRIN-5-LIKE"/>
    <property type="match status" value="1"/>
</dbReference>
<keyword evidence="4" id="KW-0223">Dioxygenase</keyword>
<dbReference type="STRING" id="1202772.A0A1V9ZI33"/>
<dbReference type="EMBL" id="JNBR01000099">
    <property type="protein sequence ID" value="OQR97655.1"/>
    <property type="molecule type" value="Genomic_DNA"/>
</dbReference>
<dbReference type="PROSITE" id="PS50088">
    <property type="entry name" value="ANK_REPEAT"/>
    <property type="match status" value="1"/>
</dbReference>
<dbReference type="Gene3D" id="2.60.120.620">
    <property type="entry name" value="q2cbj1_9rhob like domain"/>
    <property type="match status" value="1"/>
</dbReference>
<dbReference type="InterPro" id="IPR006620">
    <property type="entry name" value="Pro_4_hyd_alph"/>
</dbReference>
<accession>A0A1V9ZI33</accession>
<feature type="domain" description="Fe2OG dioxygenase" evidence="9">
    <location>
        <begin position="293"/>
        <end position="382"/>
    </location>
</feature>
<dbReference type="GO" id="GO:0031418">
    <property type="term" value="F:L-ascorbic acid binding"/>
    <property type="evidence" value="ECO:0007669"/>
    <property type="project" value="InterPro"/>
</dbReference>
<reference evidence="10 11" key="1">
    <citation type="journal article" date="2014" name="Genome Biol. Evol.">
        <title>The secreted proteins of Achlya hypogyna and Thraustotheca clavata identify the ancestral oomycete secretome and reveal gene acquisitions by horizontal gene transfer.</title>
        <authorList>
            <person name="Misner I."/>
            <person name="Blouin N."/>
            <person name="Leonard G."/>
            <person name="Richards T.A."/>
            <person name="Lane C.E."/>
        </authorList>
    </citation>
    <scope>NUCLEOTIDE SEQUENCE [LARGE SCALE GENOMIC DNA]</scope>
    <source>
        <strain evidence="10 11">ATCC 48635</strain>
    </source>
</reference>
<dbReference type="InterPro" id="IPR005123">
    <property type="entry name" value="Oxoglu/Fe-dep_dioxygenase_dom"/>
</dbReference>
<dbReference type="Pfam" id="PF12796">
    <property type="entry name" value="Ank_2"/>
    <property type="match status" value="1"/>
</dbReference>
<evidence type="ECO:0000256" key="7">
    <source>
        <dbReference type="ARBA" id="ARBA00023043"/>
    </source>
</evidence>
<proteinExistence type="predicted"/>
<sequence>MLSQEEWVGLTTLASAADTLQRIVASGRRLEEPLRVMGQSALLFAASMYDEDLCLEVLAARDFIPVLINAIDNHGYTALHYAVDADMHAFAKALLASPDIDVRLQTEDLSVVGQIQSGGRTPLHLAVLRNNDVLVKALLARDPTLGGVLDLDGNVPAHLAQLYTAAPAILELLQGVHPVTLLETTALLPRRAEQQALAARRYQLSLQVPANLAMPHVFPRTWSVDECDTVRSALLAKTAVSGWNTTRHTAYPTTDLPSYCLPELDIWVQDSLRTRLFPQILSRFQLDPATALSFRDLFYVKYEASGSAQKDLALHCDGSVLSFNVLLNAAAEFEGGGTYFAPTQTTVHIEQGDVVVHSGRVVHGAAPVSAGTRLILVAFLNVRTPQ</sequence>
<dbReference type="SMART" id="SM00248">
    <property type="entry name" value="ANK"/>
    <property type="match status" value="3"/>
</dbReference>
<dbReference type="PANTHER" id="PTHR24198">
    <property type="entry name" value="ANKYRIN REPEAT AND PROTEIN KINASE DOMAIN-CONTAINING PROTEIN"/>
    <property type="match status" value="1"/>
</dbReference>
<evidence type="ECO:0000256" key="3">
    <source>
        <dbReference type="ARBA" id="ARBA00022737"/>
    </source>
</evidence>
<dbReference type="GO" id="GO:0051213">
    <property type="term" value="F:dioxygenase activity"/>
    <property type="evidence" value="ECO:0007669"/>
    <property type="project" value="UniProtKB-KW"/>
</dbReference>
<evidence type="ECO:0000256" key="4">
    <source>
        <dbReference type="ARBA" id="ARBA00022964"/>
    </source>
</evidence>
<dbReference type="InterPro" id="IPR002110">
    <property type="entry name" value="Ankyrin_rpt"/>
</dbReference>
<evidence type="ECO:0000256" key="5">
    <source>
        <dbReference type="ARBA" id="ARBA00023002"/>
    </source>
</evidence>
<keyword evidence="3" id="KW-0677">Repeat</keyword>
<evidence type="ECO:0000256" key="6">
    <source>
        <dbReference type="ARBA" id="ARBA00023004"/>
    </source>
</evidence>
<protein>
    <recommendedName>
        <fullName evidence="9">Fe2OG dioxygenase domain-containing protein</fullName>
    </recommendedName>
</protein>
<keyword evidence="7 8" id="KW-0040">ANK repeat</keyword>
<evidence type="ECO:0000256" key="1">
    <source>
        <dbReference type="ARBA" id="ARBA00001961"/>
    </source>
</evidence>
<dbReference type="SUPFAM" id="SSF51197">
    <property type="entry name" value="Clavaminate synthase-like"/>
    <property type="match status" value="1"/>
</dbReference>
<organism evidence="10 11">
    <name type="scientific">Achlya hypogyna</name>
    <name type="common">Oomycete</name>
    <name type="synonym">Protoachlya hypogyna</name>
    <dbReference type="NCBI Taxonomy" id="1202772"/>
    <lineage>
        <taxon>Eukaryota</taxon>
        <taxon>Sar</taxon>
        <taxon>Stramenopiles</taxon>
        <taxon>Oomycota</taxon>
        <taxon>Saprolegniomycetes</taxon>
        <taxon>Saprolegniales</taxon>
        <taxon>Achlyaceae</taxon>
        <taxon>Achlya</taxon>
    </lineage>
</organism>
<comment type="cofactor">
    <cofactor evidence="1">
        <name>L-ascorbate</name>
        <dbReference type="ChEBI" id="CHEBI:38290"/>
    </cofactor>
</comment>
<dbReference type="SUPFAM" id="SSF48403">
    <property type="entry name" value="Ankyrin repeat"/>
    <property type="match status" value="1"/>
</dbReference>
<dbReference type="OrthoDB" id="69177at2759"/>
<dbReference type="GO" id="GO:0005506">
    <property type="term" value="F:iron ion binding"/>
    <property type="evidence" value="ECO:0007669"/>
    <property type="project" value="InterPro"/>
</dbReference>
<gene>
    <name evidence="10" type="ORF">ACHHYP_10113</name>
</gene>
<keyword evidence="6" id="KW-0408">Iron</keyword>
<dbReference type="SMART" id="SM00702">
    <property type="entry name" value="P4Hc"/>
    <property type="match status" value="1"/>
</dbReference>
<dbReference type="Pfam" id="PF00023">
    <property type="entry name" value="Ank"/>
    <property type="match status" value="1"/>
</dbReference>
<dbReference type="Proteomes" id="UP000243579">
    <property type="component" value="Unassembled WGS sequence"/>
</dbReference>
<keyword evidence="5" id="KW-0560">Oxidoreductase</keyword>
<dbReference type="Gene3D" id="1.25.40.20">
    <property type="entry name" value="Ankyrin repeat-containing domain"/>
    <property type="match status" value="1"/>
</dbReference>
<keyword evidence="11" id="KW-1185">Reference proteome</keyword>
<evidence type="ECO:0000313" key="11">
    <source>
        <dbReference type="Proteomes" id="UP000243579"/>
    </source>
</evidence>
<name>A0A1V9ZI33_ACHHY</name>
<evidence type="ECO:0000256" key="8">
    <source>
        <dbReference type="PROSITE-ProRule" id="PRU00023"/>
    </source>
</evidence>
<comment type="caution">
    <text evidence="10">The sequence shown here is derived from an EMBL/GenBank/DDBJ whole genome shotgun (WGS) entry which is preliminary data.</text>
</comment>
<dbReference type="InterPro" id="IPR036770">
    <property type="entry name" value="Ankyrin_rpt-contain_sf"/>
</dbReference>
<dbReference type="GO" id="GO:0016705">
    <property type="term" value="F:oxidoreductase activity, acting on paired donors, with incorporation or reduction of molecular oxygen"/>
    <property type="evidence" value="ECO:0007669"/>
    <property type="project" value="InterPro"/>
</dbReference>
<dbReference type="PROSITE" id="PS51471">
    <property type="entry name" value="FE2OG_OXY"/>
    <property type="match status" value="1"/>
</dbReference>
<evidence type="ECO:0000256" key="2">
    <source>
        <dbReference type="ARBA" id="ARBA00022723"/>
    </source>
</evidence>
<evidence type="ECO:0000259" key="9">
    <source>
        <dbReference type="PROSITE" id="PS51471"/>
    </source>
</evidence>